<keyword evidence="3" id="KW-1185">Reference proteome</keyword>
<protein>
    <submittedName>
        <fullName evidence="1">Uncharacterized protein</fullName>
    </submittedName>
</protein>
<sequence>MRPESVERPRFPAGSYRAETASARAIGATGAYSVRDGSAALAGR</sequence>
<organism evidence="1 3">
    <name type="scientific">Plantactinospora veratri</name>
    <dbReference type="NCBI Taxonomy" id="1436122"/>
    <lineage>
        <taxon>Bacteria</taxon>
        <taxon>Bacillati</taxon>
        <taxon>Actinomycetota</taxon>
        <taxon>Actinomycetes</taxon>
        <taxon>Micromonosporales</taxon>
        <taxon>Micromonosporaceae</taxon>
        <taxon>Plantactinospora</taxon>
    </lineage>
</organism>
<dbReference type="EMBL" id="JAZGQL010000017">
    <property type="protein sequence ID" value="MEE6309502.1"/>
    <property type="molecule type" value="Genomic_DNA"/>
</dbReference>
<comment type="caution">
    <text evidence="1">The sequence shown here is derived from an EMBL/GenBank/DDBJ whole genome shotgun (WGS) entry which is preliminary data.</text>
</comment>
<accession>A0ABU7SHS0</accession>
<evidence type="ECO:0000313" key="1">
    <source>
        <dbReference type="EMBL" id="MEE6309502.1"/>
    </source>
</evidence>
<reference evidence="1 3" key="1">
    <citation type="submission" date="2024-01" db="EMBL/GenBank/DDBJ databases">
        <title>Genome insights into Plantactinospora veratri sp. nov.</title>
        <authorList>
            <person name="Wang L."/>
        </authorList>
    </citation>
    <scope>NUCLEOTIDE SEQUENCE [LARGE SCALE GENOMIC DNA]</scope>
    <source>
        <strain evidence="1 3">NEAU-FHS4</strain>
    </source>
</reference>
<evidence type="ECO:0000313" key="3">
    <source>
        <dbReference type="Proteomes" id="UP001339911"/>
    </source>
</evidence>
<dbReference type="Proteomes" id="UP001339911">
    <property type="component" value="Unassembled WGS sequence"/>
</dbReference>
<gene>
    <name evidence="1" type="ORF">V1634_21955</name>
    <name evidence="2" type="ORF">V1634_22010</name>
</gene>
<dbReference type="EMBL" id="JAZGQL010000017">
    <property type="protein sequence ID" value="MEE6309512.1"/>
    <property type="molecule type" value="Genomic_DNA"/>
</dbReference>
<proteinExistence type="predicted"/>
<evidence type="ECO:0000313" key="2">
    <source>
        <dbReference type="EMBL" id="MEE6309512.1"/>
    </source>
</evidence>
<name>A0ABU7SHS0_9ACTN</name>
<dbReference type="RefSeq" id="WP_331209769.1">
    <property type="nucleotide sequence ID" value="NZ_JAZGQL010000017.1"/>
</dbReference>